<sequence>MKELIAPLAWIGIIAFLVWGVRRIRRERAAQHAAREALRQQAVAELRRFDGQDGHLACVEQVYQRARTGAKAIIVWDANGTSQDAWFHDWPGIPVGAYLLLAGTTGYGPHNHNPNVYYVHPDQVLTVI</sequence>
<accession>A0A7K1LBP9</accession>
<gene>
    <name evidence="1" type="ORF">GNZ18_34255</name>
</gene>
<dbReference type="RefSeq" id="WP_156220790.1">
    <property type="nucleotide sequence ID" value="NZ_WOFH01000015.1"/>
</dbReference>
<evidence type="ECO:0000313" key="1">
    <source>
        <dbReference type="EMBL" id="MUN41615.1"/>
    </source>
</evidence>
<keyword evidence="2" id="KW-1185">Reference proteome</keyword>
<proteinExistence type="predicted"/>
<reference evidence="1 2" key="1">
    <citation type="submission" date="2019-11" db="EMBL/GenBank/DDBJ databases">
        <authorList>
            <person name="Cao P."/>
        </authorList>
    </citation>
    <scope>NUCLEOTIDE SEQUENCE [LARGE SCALE GENOMIC DNA]</scope>
    <source>
        <strain evidence="1 2">NEAU-AAG5</strain>
    </source>
</reference>
<comment type="caution">
    <text evidence="1">The sequence shown here is derived from an EMBL/GenBank/DDBJ whole genome shotgun (WGS) entry which is preliminary data.</text>
</comment>
<protein>
    <submittedName>
        <fullName evidence="1">Uncharacterized protein</fullName>
    </submittedName>
</protein>
<organism evidence="1 2">
    <name type="scientific">Actinomadura litoris</name>
    <dbReference type="NCBI Taxonomy" id="2678616"/>
    <lineage>
        <taxon>Bacteria</taxon>
        <taxon>Bacillati</taxon>
        <taxon>Actinomycetota</taxon>
        <taxon>Actinomycetes</taxon>
        <taxon>Streptosporangiales</taxon>
        <taxon>Thermomonosporaceae</taxon>
        <taxon>Actinomadura</taxon>
    </lineage>
</organism>
<dbReference type="Proteomes" id="UP000432015">
    <property type="component" value="Unassembled WGS sequence"/>
</dbReference>
<evidence type="ECO:0000313" key="2">
    <source>
        <dbReference type="Proteomes" id="UP000432015"/>
    </source>
</evidence>
<dbReference type="AlphaFoldDB" id="A0A7K1LBP9"/>
<dbReference type="EMBL" id="WOFH01000015">
    <property type="protein sequence ID" value="MUN41615.1"/>
    <property type="molecule type" value="Genomic_DNA"/>
</dbReference>
<name>A0A7K1LBP9_9ACTN</name>